<keyword evidence="1" id="KW-0472">Membrane</keyword>
<keyword evidence="1" id="KW-1133">Transmembrane helix</keyword>
<dbReference type="InterPro" id="IPR007462">
    <property type="entry name" value="COV1-like"/>
</dbReference>
<accession>A0ABU0FEA3</accession>
<dbReference type="PANTHER" id="PTHR31876:SF26">
    <property type="entry name" value="PROTEIN LIKE COV 2"/>
    <property type="match status" value="1"/>
</dbReference>
<keyword evidence="1" id="KW-0812">Transmembrane</keyword>
<organism evidence="2 3">
    <name type="scientific">Labrys monachus</name>
    <dbReference type="NCBI Taxonomy" id="217067"/>
    <lineage>
        <taxon>Bacteria</taxon>
        <taxon>Pseudomonadati</taxon>
        <taxon>Pseudomonadota</taxon>
        <taxon>Alphaproteobacteria</taxon>
        <taxon>Hyphomicrobiales</taxon>
        <taxon>Xanthobacteraceae</taxon>
        <taxon>Labrys</taxon>
    </lineage>
</organism>
<dbReference type="EMBL" id="JAUSVK010000001">
    <property type="protein sequence ID" value="MDQ0392935.1"/>
    <property type="molecule type" value="Genomic_DNA"/>
</dbReference>
<proteinExistence type="predicted"/>
<dbReference type="RefSeq" id="WP_370879905.1">
    <property type="nucleotide sequence ID" value="NZ_JAUSVK010000001.1"/>
</dbReference>
<gene>
    <name evidence="2" type="ORF">J3R73_002727</name>
</gene>
<dbReference type="Proteomes" id="UP001237448">
    <property type="component" value="Unassembled WGS sequence"/>
</dbReference>
<evidence type="ECO:0000313" key="2">
    <source>
        <dbReference type="EMBL" id="MDQ0392935.1"/>
    </source>
</evidence>
<comment type="caution">
    <text evidence="2">The sequence shown here is derived from an EMBL/GenBank/DDBJ whole genome shotgun (WGS) entry which is preliminary data.</text>
</comment>
<dbReference type="Pfam" id="PF04367">
    <property type="entry name" value="DUF502"/>
    <property type="match status" value="1"/>
</dbReference>
<dbReference type="PANTHER" id="PTHR31876">
    <property type="entry name" value="COV-LIKE PROTEIN 1"/>
    <property type="match status" value="1"/>
</dbReference>
<protein>
    <submittedName>
        <fullName evidence="2">Membrane protein</fullName>
    </submittedName>
</protein>
<sequence length="238" mass="25990">MVRETTSPAIMPAGPPQRTSRLGGLHHYFLTGLVVAGPVAITVYLTWTFVKWVDGWVTPFIPARYLPETYLPFQIPGFGLVVAFVGLTLVGFFTANLVGRTLVRFGENLLDRTPVVRGIYKALKQVFSTIFSQSGTSFRKAGLVEFPAGAWSIVFISSEPSPVIEERLPGSDREGWVSVFMPCAPNPTTGFFFLLPKSKVIELSISIEEATKLVISAGLIQPESAKPTIKEASERVAV</sequence>
<evidence type="ECO:0000256" key="1">
    <source>
        <dbReference type="SAM" id="Phobius"/>
    </source>
</evidence>
<keyword evidence="3" id="KW-1185">Reference proteome</keyword>
<feature type="transmembrane region" description="Helical" evidence="1">
    <location>
        <begin position="70"/>
        <end position="95"/>
    </location>
</feature>
<evidence type="ECO:0000313" key="3">
    <source>
        <dbReference type="Proteomes" id="UP001237448"/>
    </source>
</evidence>
<name>A0ABU0FEA3_9HYPH</name>
<feature type="transmembrane region" description="Helical" evidence="1">
    <location>
        <begin position="28"/>
        <end position="50"/>
    </location>
</feature>
<reference evidence="2 3" key="1">
    <citation type="submission" date="2023-07" db="EMBL/GenBank/DDBJ databases">
        <title>Genomic Encyclopedia of Type Strains, Phase IV (KMG-IV): sequencing the most valuable type-strain genomes for metagenomic binning, comparative biology and taxonomic classification.</title>
        <authorList>
            <person name="Goeker M."/>
        </authorList>
    </citation>
    <scope>NUCLEOTIDE SEQUENCE [LARGE SCALE GENOMIC DNA]</scope>
    <source>
        <strain evidence="2 3">DSM 5896</strain>
    </source>
</reference>